<evidence type="ECO:0008006" key="2">
    <source>
        <dbReference type="Google" id="ProtNLM"/>
    </source>
</evidence>
<reference evidence="1" key="1">
    <citation type="journal article" date="2014" name="Front. Microbiol.">
        <title>High frequency of phylogenetically diverse reductive dehalogenase-homologous genes in deep subseafloor sedimentary metagenomes.</title>
        <authorList>
            <person name="Kawai M."/>
            <person name="Futagami T."/>
            <person name="Toyoda A."/>
            <person name="Takaki Y."/>
            <person name="Nishi S."/>
            <person name="Hori S."/>
            <person name="Arai W."/>
            <person name="Tsubouchi T."/>
            <person name="Morono Y."/>
            <person name="Uchiyama I."/>
            <person name="Ito T."/>
            <person name="Fujiyama A."/>
            <person name="Inagaki F."/>
            <person name="Takami H."/>
        </authorList>
    </citation>
    <scope>NUCLEOTIDE SEQUENCE</scope>
    <source>
        <strain evidence="1">Expedition CK06-06</strain>
    </source>
</reference>
<dbReference type="Gene3D" id="6.10.250.2410">
    <property type="match status" value="1"/>
</dbReference>
<dbReference type="EMBL" id="BARW01032573">
    <property type="protein sequence ID" value="GAJ14510.1"/>
    <property type="molecule type" value="Genomic_DNA"/>
</dbReference>
<gene>
    <name evidence="1" type="ORF">S12H4_51530</name>
</gene>
<organism evidence="1">
    <name type="scientific">marine sediment metagenome</name>
    <dbReference type="NCBI Taxonomy" id="412755"/>
    <lineage>
        <taxon>unclassified sequences</taxon>
        <taxon>metagenomes</taxon>
        <taxon>ecological metagenomes</taxon>
    </lineage>
</organism>
<evidence type="ECO:0000313" key="1">
    <source>
        <dbReference type="EMBL" id="GAJ14510.1"/>
    </source>
</evidence>
<dbReference type="InterPro" id="IPR003768">
    <property type="entry name" value="ScpA"/>
</dbReference>
<dbReference type="Pfam" id="PF02616">
    <property type="entry name" value="SMC_ScpA"/>
    <property type="match status" value="1"/>
</dbReference>
<dbReference type="PANTHER" id="PTHR33969:SF2">
    <property type="entry name" value="SEGREGATION AND CONDENSATION PROTEIN A"/>
    <property type="match status" value="1"/>
</dbReference>
<sequence>MEKSVKQGEIHDLLFNREIGWQEIIYDLINTEQLDPWDIDIIILTDKYLEKIREFEETDFFVSSKVLLAAALLLRIKSDVLLNKHLKSIDNILFEKEEKKQYIVERIELEEEVPELVPRTPLPRFKKVTLKELIDSLNKAITTENRRIKKEIINKNALREANIIIPKR</sequence>
<protein>
    <recommendedName>
        <fullName evidence="2">Segregation and condensation protein A</fullName>
    </recommendedName>
</protein>
<name>X1VVD9_9ZZZZ</name>
<proteinExistence type="predicted"/>
<dbReference type="AlphaFoldDB" id="X1VVD9"/>
<dbReference type="PANTHER" id="PTHR33969">
    <property type="entry name" value="SEGREGATION AND CONDENSATION PROTEIN A"/>
    <property type="match status" value="1"/>
</dbReference>
<feature type="non-terminal residue" evidence="1">
    <location>
        <position position="168"/>
    </location>
</feature>
<accession>X1VVD9</accession>
<comment type="caution">
    <text evidence="1">The sequence shown here is derived from an EMBL/GenBank/DDBJ whole genome shotgun (WGS) entry which is preliminary data.</text>
</comment>